<keyword evidence="1" id="KW-0732">Signal</keyword>
<evidence type="ECO:0000313" key="2">
    <source>
        <dbReference type="EMBL" id="MBP3942965.1"/>
    </source>
</evidence>
<organism evidence="2 3">
    <name type="scientific">Rhinopithecimicrobium faecis</name>
    <dbReference type="NCBI Taxonomy" id="2820698"/>
    <lineage>
        <taxon>Bacteria</taxon>
        <taxon>Pseudomonadati</taxon>
        <taxon>Bacteroidota</taxon>
        <taxon>Sphingobacteriia</taxon>
        <taxon>Sphingobacteriales</taxon>
        <taxon>Sphingobacteriaceae</taxon>
        <taxon>Rhinopithecimicrobium</taxon>
    </lineage>
</organism>
<dbReference type="AlphaFoldDB" id="A0A8T4H9M2"/>
<keyword evidence="3" id="KW-1185">Reference proteome</keyword>
<gene>
    <name evidence="2" type="ORF">J5U18_05190</name>
</gene>
<dbReference type="InterPro" id="IPR023614">
    <property type="entry name" value="Porin_dom_sf"/>
</dbReference>
<reference evidence="2" key="1">
    <citation type="submission" date="2021-03" db="EMBL/GenBank/DDBJ databases">
        <authorList>
            <person name="Lu T."/>
            <person name="Wang Q."/>
            <person name="Han X."/>
        </authorList>
    </citation>
    <scope>NUCLEOTIDE SEQUENCE</scope>
    <source>
        <strain evidence="2">WQ 2009</strain>
    </source>
</reference>
<dbReference type="InterPro" id="IPR011486">
    <property type="entry name" value="BBP2"/>
</dbReference>
<dbReference type="EMBL" id="JAGKSB010000004">
    <property type="protein sequence ID" value="MBP3942965.1"/>
    <property type="molecule type" value="Genomic_DNA"/>
</dbReference>
<dbReference type="Proteomes" id="UP000679691">
    <property type="component" value="Unassembled WGS sequence"/>
</dbReference>
<evidence type="ECO:0000313" key="3">
    <source>
        <dbReference type="Proteomes" id="UP000679691"/>
    </source>
</evidence>
<dbReference type="Pfam" id="PF07642">
    <property type="entry name" value="BBP2"/>
    <property type="match status" value="1"/>
</dbReference>
<protein>
    <submittedName>
        <fullName evidence="2">Porin</fullName>
    </submittedName>
</protein>
<evidence type="ECO:0000256" key="1">
    <source>
        <dbReference type="SAM" id="SignalP"/>
    </source>
</evidence>
<proteinExistence type="predicted"/>
<dbReference type="RefSeq" id="WP_353546452.1">
    <property type="nucleotide sequence ID" value="NZ_JAGKSB010000004.1"/>
</dbReference>
<dbReference type="Gene3D" id="2.40.160.10">
    <property type="entry name" value="Porin"/>
    <property type="match status" value="1"/>
</dbReference>
<comment type="caution">
    <text evidence="2">The sequence shown here is derived from an EMBL/GenBank/DDBJ whole genome shotgun (WGS) entry which is preliminary data.</text>
</comment>
<accession>A0A8T4H9M2</accession>
<feature type="chain" id="PRO_5035946567" evidence="1">
    <location>
        <begin position="19"/>
        <end position="348"/>
    </location>
</feature>
<name>A0A8T4H9M2_9SPHI</name>
<sequence length="348" mass="38545">MRKIFMFITLLFCSYTHAQDNSSALNGLEFFGSVDTYWKYDFAKQTNIPTFFTEDHNSISIGMIDIGIKKRMGKASFLGELSFGPRGQYRSLLNGDGDLANSNNSFHIQNLLVGYDFTEKFNVTAGFMGTFIGYEVISPAANFHYSTSYIFGAGPFQNAGIKASYGFSDKVSLMVGLFNDWNVYQDFNGVSHVGGQLTVIPAEGYNFYLNFLSGSSAGGIENYSSGTLIDFVSTLDLTPKFSLGINAVNYNQQSEGGYLGLALYPKYAINEHIEAGLRGEYFQVKETEVDPGDKLTAVTLSFQIKHQSLLVIPEVRLDTSNKMNFYKADFFTPTSNAAQVSLALVYIF</sequence>
<feature type="signal peptide" evidence="1">
    <location>
        <begin position="1"/>
        <end position="18"/>
    </location>
</feature>